<dbReference type="Proteomes" id="UP000294856">
    <property type="component" value="Unassembled WGS sequence"/>
</dbReference>
<dbReference type="InterPro" id="IPR011009">
    <property type="entry name" value="Kinase-like_dom_sf"/>
</dbReference>
<keyword evidence="7" id="KW-1185">Reference proteome</keyword>
<accession>A0A4R1FMN7</accession>
<dbReference type="RefSeq" id="WP_067458412.1">
    <property type="nucleotide sequence ID" value="NZ_SMFR01000003.1"/>
</dbReference>
<dbReference type="CDD" id="cd13970">
    <property type="entry name" value="ABC1_ADCK3"/>
    <property type="match status" value="1"/>
</dbReference>
<dbReference type="OrthoDB" id="9795390at2"/>
<proteinExistence type="inferred from homology"/>
<dbReference type="InterPro" id="IPR004147">
    <property type="entry name" value="ABC1_dom"/>
</dbReference>
<feature type="domain" description="ABC1 atypical kinase-like" evidence="5">
    <location>
        <begin position="101"/>
        <end position="326"/>
    </location>
</feature>
<comment type="caution">
    <text evidence="6">The sequence shown here is derived from an EMBL/GenBank/DDBJ whole genome shotgun (WGS) entry which is preliminary data.</text>
</comment>
<evidence type="ECO:0000256" key="4">
    <source>
        <dbReference type="ARBA" id="ARBA00022840"/>
    </source>
</evidence>
<evidence type="ECO:0000256" key="1">
    <source>
        <dbReference type="ARBA" id="ARBA00009670"/>
    </source>
</evidence>
<evidence type="ECO:0000256" key="2">
    <source>
        <dbReference type="ARBA" id="ARBA00022679"/>
    </source>
</evidence>
<dbReference type="AlphaFoldDB" id="A0A4R1FMN7"/>
<dbReference type="Pfam" id="PF03109">
    <property type="entry name" value="ABC1"/>
    <property type="match status" value="1"/>
</dbReference>
<dbReference type="GO" id="GO:0016740">
    <property type="term" value="F:transferase activity"/>
    <property type="evidence" value="ECO:0007669"/>
    <property type="project" value="UniProtKB-KW"/>
</dbReference>
<dbReference type="InterPro" id="IPR034646">
    <property type="entry name" value="ADCK3_dom"/>
</dbReference>
<dbReference type="SUPFAM" id="SSF56112">
    <property type="entry name" value="Protein kinase-like (PK-like)"/>
    <property type="match status" value="1"/>
</dbReference>
<dbReference type="STRING" id="1210063.GCA_001612665_05844"/>
<dbReference type="EMBL" id="SMFR01000003">
    <property type="protein sequence ID" value="TCJ95370.1"/>
    <property type="molecule type" value="Genomic_DNA"/>
</dbReference>
<reference evidence="6 7" key="1">
    <citation type="submission" date="2019-03" db="EMBL/GenBank/DDBJ databases">
        <title>Genomic Encyclopedia of Type Strains, Phase IV (KMG-IV): sequencing the most valuable type-strain genomes for metagenomic binning, comparative biology and taxonomic classification.</title>
        <authorList>
            <person name="Goeker M."/>
        </authorList>
    </citation>
    <scope>NUCLEOTIDE SEQUENCE [LARGE SCALE GENOMIC DNA]</scope>
    <source>
        <strain evidence="6 7">DSM 44684</strain>
    </source>
</reference>
<dbReference type="PANTHER" id="PTHR43851:SF3">
    <property type="entry name" value="COENZYME Q8"/>
    <property type="match status" value="1"/>
</dbReference>
<evidence type="ECO:0000256" key="3">
    <source>
        <dbReference type="ARBA" id="ARBA00022741"/>
    </source>
</evidence>
<evidence type="ECO:0000313" key="6">
    <source>
        <dbReference type="EMBL" id="TCJ95370.1"/>
    </source>
</evidence>
<keyword evidence="4" id="KW-0067">ATP-binding</keyword>
<keyword evidence="3" id="KW-0547">Nucleotide-binding</keyword>
<gene>
    <name evidence="6" type="ORF">DFR71_4285</name>
</gene>
<sequence length="465" mass="51517">MELASGGVPKGRATRSAKLGQFAAGQAVREVGRRLSMVGRTDEAREVLAERSAMMKAQQIVAVLGSMKGSAMKLGQMGSVLDLGFVPEAHREQFRAQLAALQDRAPAMPFSTMRQVIEDDLGPLTHIFAEFGETAIAAASIGQVHRARLHDGRVVAVKVKYPGVERAVQADISNLEFLGRMARTALPSLADTGVLEEVAGNLRSELDYEREARTQHRVARRYRGHPFITVPDSVEQFCTHNVLVTDFVEGHPFSHIQTLPAAERDRLGELIYRFYITGLFADNEFCGDPHPGNVLLATDGKLAFVDFGLYKEMDPAHVEFERSVLRAAAEGRGEDLFAAWSGRGIIDPESTVTVDESLAYVWAAAGWHLLDEQVTITPELATGALLLAVDPRSSDFQGMHKQMLPPEHVFSRRADLFTFATLGQLRVTANWHQLAREWLYDEPPRTEIGRAIEQWRRGLDDRPAR</sequence>
<evidence type="ECO:0000313" key="7">
    <source>
        <dbReference type="Proteomes" id="UP000294856"/>
    </source>
</evidence>
<keyword evidence="2" id="KW-0808">Transferase</keyword>
<dbReference type="InterPro" id="IPR051409">
    <property type="entry name" value="Atypical_kinase_ADCK"/>
</dbReference>
<comment type="similarity">
    <text evidence="1">Belongs to the protein kinase superfamily. ADCK protein kinase family.</text>
</comment>
<protein>
    <submittedName>
        <fullName evidence="6">ABC1 family protein</fullName>
    </submittedName>
</protein>
<organism evidence="6 7">
    <name type="scientific">Nocardia alba</name>
    <dbReference type="NCBI Taxonomy" id="225051"/>
    <lineage>
        <taxon>Bacteria</taxon>
        <taxon>Bacillati</taxon>
        <taxon>Actinomycetota</taxon>
        <taxon>Actinomycetes</taxon>
        <taxon>Mycobacteriales</taxon>
        <taxon>Nocardiaceae</taxon>
        <taxon>Nocardia</taxon>
    </lineage>
</organism>
<dbReference type="PANTHER" id="PTHR43851">
    <property type="match status" value="1"/>
</dbReference>
<evidence type="ECO:0000259" key="5">
    <source>
        <dbReference type="Pfam" id="PF03109"/>
    </source>
</evidence>
<name>A0A4R1FMN7_9NOCA</name>
<dbReference type="GO" id="GO:0005524">
    <property type="term" value="F:ATP binding"/>
    <property type="evidence" value="ECO:0007669"/>
    <property type="project" value="UniProtKB-KW"/>
</dbReference>